<dbReference type="Proteomes" id="UP001497497">
    <property type="component" value="Unassembled WGS sequence"/>
</dbReference>
<feature type="region of interest" description="Disordered" evidence="2">
    <location>
        <begin position="1"/>
        <end position="291"/>
    </location>
</feature>
<evidence type="ECO:0000313" key="3">
    <source>
        <dbReference type="EMBL" id="CAL1531958.1"/>
    </source>
</evidence>
<feature type="region of interest" description="Disordered" evidence="2">
    <location>
        <begin position="671"/>
        <end position="703"/>
    </location>
</feature>
<dbReference type="GO" id="GO:0005814">
    <property type="term" value="C:centriole"/>
    <property type="evidence" value="ECO:0007669"/>
    <property type="project" value="TreeGrafter"/>
</dbReference>
<accession>A0AAV2HEA1</accession>
<feature type="region of interest" description="Disordered" evidence="2">
    <location>
        <begin position="559"/>
        <end position="603"/>
    </location>
</feature>
<dbReference type="EMBL" id="CAXITT010000101">
    <property type="protein sequence ID" value="CAL1531958.1"/>
    <property type="molecule type" value="Genomic_DNA"/>
</dbReference>
<feature type="region of interest" description="Disordered" evidence="2">
    <location>
        <begin position="887"/>
        <end position="947"/>
    </location>
</feature>
<feature type="compositionally biased region" description="Basic and acidic residues" evidence="2">
    <location>
        <begin position="104"/>
        <end position="116"/>
    </location>
</feature>
<dbReference type="PANTHER" id="PTHR14926">
    <property type="entry name" value="M-PHASE PHOSPHOPROTEIN 9"/>
    <property type="match status" value="1"/>
</dbReference>
<feature type="region of interest" description="Disordered" evidence="2">
    <location>
        <begin position="623"/>
        <end position="647"/>
    </location>
</feature>
<comment type="caution">
    <text evidence="3">The sequence shown here is derived from an EMBL/GenBank/DDBJ whole genome shotgun (WGS) entry which is preliminary data.</text>
</comment>
<feature type="coiled-coil region" evidence="1">
    <location>
        <begin position="757"/>
        <end position="784"/>
    </location>
</feature>
<protein>
    <submittedName>
        <fullName evidence="3">Uncharacterized protein</fullName>
    </submittedName>
</protein>
<feature type="coiled-coil region" evidence="1">
    <location>
        <begin position="1041"/>
        <end position="1089"/>
    </location>
</feature>
<feature type="compositionally biased region" description="Basic and acidic residues" evidence="2">
    <location>
        <begin position="934"/>
        <end position="947"/>
    </location>
</feature>
<sequence length="1536" mass="173546">MDSNDTNVEENDQNELLEKLPLDVESPDDECNDNDMLKDVEAEEKSKENGHILSGEADDIARQNEPNQVNELEDVTGSGDSKEVETNQAIFTNEDKEDVDDDSGETHLRDINHDQHSQSSSVHISSYELPVESSEVHREQNAEILSENNVEKEDEPGVENNNIIKDEDEYKEMSSSPNEVTARANEGDTVETSQSPTITHPQENHNTQLDSSSDHELDDFFGTEKTNASKHHSQEGVSSTGESKKPRDHPYFPALDIVDLETDDEGQQDVNKDDAGGGDNPKASEEDLDDDQVEALPSDVAGHGTVTEPNTSIHIDGNGVDRRNPMMDSPRLTSKDYPLNYQNYKVCRELQPGVEECLILETGEQIVCFKDAKTTVTSSEVTLTRTGFLAQQECGSDHRVQDDTHDTAKNSLTEKAEFHTQMGWPAGVETDDVMENMSSESDSDHSEHVAQDRLLRSDQSFFITDKGVPIMMDYTEDDDAAVDLISRSRHQEGQRYQNTAWTRRAGHGSARKDEEFVGDVLCGEWKRGDDPLRAADREELVQPDGTQKHKIKKFFELQPDVSEESTEETALVSDVHSSNNNNNNGEEEHQEKDTSNNANYRHHGDDFHYVRETHRNGANFRAAQQMPERTYHSSTAYSSPTYGGHSHEHGVHCYVGSRLACSRNYNQALHRGSSYTDSRGNRSRGDSSYYRSANTSSGDTSRLSTRYTHIERGIPRQDAHESVTVPKFKTLHDQQVSWLDMFKMIEEQHKCDLQSQYQEHQKILQEMQRNMERELTKQQETLKKRLSSHREILEELSPRRHGEKVVSDLENINQSRRYDDEDSLNQEDHQDHHAGEHVNGSSSKTTLMGVPVSLRNPPPLTRYLQSYHERMSSDELPVKRSLEKELLSPSKPADTSLNLSRLSVGGDKQLRGGVYSSPMPIAKVKHKKSPRASKSYDDTHRSSPCEDVTRNSVHWAFDARTRPADEPAPHPRPVSSEQSLGDSDDVLSPRTRIGLREKHAKHLADLKAYYEEELREMRQMLMARQERGGGDGGLSGISAGEKILANENHELRQKCQEYQDVLHDAKVEIRELQQKIQGLEIRATDYAERYDTSQAQVLSLKSRLEEVTEFAREKESMAAEAELKLKKTAESLQMAYKKEKELTESLHSAKTTIQRLVDKYETLEKDYGLLKESLSATEQKLYSSRSEVMDANNHLSKAQLEIKHLRHDNEILKHDLAMARSSQTMKTSYEEAYSPTGHPNYGSPNKSRTRSADRSYPNPTRGRIESARSNSSSPVSDTDSGDHLRSPILRAEKELRNLQKSFSSQEFTPKLQRKFYGSEAVMGRGGLSSSTNAINNFAGHPSPDKPTRQHQSQVRHSGIVRPNDDGIPPSSRTPTRSSIKDVNPGSERYKDRPRRDQKGRTNNIPAKISGSENGVSGEQAIDRVRSGDIVSRPAWEDVYTSMTPGRSENGGGKMAALNSARDMMIRERLMNIDNLERKYDDLNREKRQYESALSKLPAQGHRGEKEKLEAELDRVDRELGSVRMSLKRFHVLKSTI</sequence>
<evidence type="ECO:0000256" key="2">
    <source>
        <dbReference type="SAM" id="MobiDB-lite"/>
    </source>
</evidence>
<organism evidence="3 4">
    <name type="scientific">Lymnaea stagnalis</name>
    <name type="common">Great pond snail</name>
    <name type="synonym">Helix stagnalis</name>
    <dbReference type="NCBI Taxonomy" id="6523"/>
    <lineage>
        <taxon>Eukaryota</taxon>
        <taxon>Metazoa</taxon>
        <taxon>Spiralia</taxon>
        <taxon>Lophotrochozoa</taxon>
        <taxon>Mollusca</taxon>
        <taxon>Gastropoda</taxon>
        <taxon>Heterobranchia</taxon>
        <taxon>Euthyneura</taxon>
        <taxon>Panpulmonata</taxon>
        <taxon>Hygrophila</taxon>
        <taxon>Lymnaeoidea</taxon>
        <taxon>Lymnaeidae</taxon>
        <taxon>Lymnaea</taxon>
    </lineage>
</organism>
<name>A0AAV2HEA1_LYMST</name>
<feature type="region of interest" description="Disordered" evidence="2">
    <location>
        <begin position="962"/>
        <end position="988"/>
    </location>
</feature>
<feature type="compositionally biased region" description="Polar residues" evidence="2">
    <location>
        <begin position="632"/>
        <end position="641"/>
    </location>
</feature>
<feature type="compositionally biased region" description="Polar residues" evidence="2">
    <location>
        <begin position="1400"/>
        <end position="1416"/>
    </location>
</feature>
<evidence type="ECO:0000313" key="4">
    <source>
        <dbReference type="Proteomes" id="UP001497497"/>
    </source>
</evidence>
<feature type="compositionally biased region" description="Acidic residues" evidence="2">
    <location>
        <begin position="258"/>
        <end position="267"/>
    </location>
</feature>
<feature type="compositionally biased region" description="Polar residues" evidence="2">
    <location>
        <begin position="693"/>
        <end position="703"/>
    </location>
</feature>
<feature type="region of interest" description="Disordered" evidence="2">
    <location>
        <begin position="795"/>
        <end position="860"/>
    </location>
</feature>
<feature type="compositionally biased region" description="Polar residues" evidence="2">
    <location>
        <begin position="190"/>
        <end position="211"/>
    </location>
</feature>
<feature type="coiled-coil region" evidence="1">
    <location>
        <begin position="1465"/>
        <end position="1525"/>
    </location>
</feature>
<feature type="compositionally biased region" description="Basic and acidic residues" evidence="2">
    <location>
        <begin position="1387"/>
        <end position="1399"/>
    </location>
</feature>
<feature type="compositionally biased region" description="Basic and acidic residues" evidence="2">
    <location>
        <begin position="795"/>
        <end position="807"/>
    </location>
</feature>
<feature type="compositionally biased region" description="Low complexity" evidence="2">
    <location>
        <begin position="117"/>
        <end position="126"/>
    </location>
</feature>
<reference evidence="3 4" key="1">
    <citation type="submission" date="2024-04" db="EMBL/GenBank/DDBJ databases">
        <authorList>
            <consortium name="Genoscope - CEA"/>
            <person name="William W."/>
        </authorList>
    </citation>
    <scope>NUCLEOTIDE SEQUENCE [LARGE SCALE GENOMIC DNA]</scope>
</reference>
<keyword evidence="4" id="KW-1185">Reference proteome</keyword>
<dbReference type="SUPFAM" id="SSF57997">
    <property type="entry name" value="Tropomyosin"/>
    <property type="match status" value="1"/>
</dbReference>
<proteinExistence type="predicted"/>
<feature type="coiled-coil region" evidence="1">
    <location>
        <begin position="1146"/>
        <end position="1215"/>
    </location>
</feature>
<feature type="region of interest" description="Disordered" evidence="2">
    <location>
        <begin position="1331"/>
        <end position="1419"/>
    </location>
</feature>
<feature type="region of interest" description="Disordered" evidence="2">
    <location>
        <begin position="1222"/>
        <end position="1284"/>
    </location>
</feature>
<feature type="compositionally biased region" description="Basic and acidic residues" evidence="2">
    <location>
        <begin position="35"/>
        <end position="50"/>
    </location>
</feature>
<gene>
    <name evidence="3" type="ORF">GSLYS_00006037001</name>
</gene>
<feature type="compositionally biased region" description="Low complexity" evidence="2">
    <location>
        <begin position="1269"/>
        <end position="1278"/>
    </location>
</feature>
<dbReference type="PANTHER" id="PTHR14926:SF1">
    <property type="entry name" value="M-PHASE PHOSPHOPROTEIN 9"/>
    <property type="match status" value="1"/>
</dbReference>
<keyword evidence="1" id="KW-0175">Coiled coil</keyword>
<feature type="compositionally biased region" description="Low complexity" evidence="2">
    <location>
        <begin position="1368"/>
        <end position="1377"/>
    </location>
</feature>
<evidence type="ECO:0000256" key="1">
    <source>
        <dbReference type="SAM" id="Coils"/>
    </source>
</evidence>
<dbReference type="InterPro" id="IPR026636">
    <property type="entry name" value="MPHOSPH9"/>
</dbReference>
<feature type="compositionally biased region" description="Basic and acidic residues" evidence="2">
    <location>
        <begin position="826"/>
        <end position="836"/>
    </location>
</feature>